<keyword evidence="2" id="KW-0813">Transport</keyword>
<evidence type="ECO:0000256" key="7">
    <source>
        <dbReference type="SAM" id="Phobius"/>
    </source>
</evidence>
<dbReference type="Gene3D" id="1.10.3860.10">
    <property type="entry name" value="Sodium:dicarboxylate symporter"/>
    <property type="match status" value="1"/>
</dbReference>
<feature type="transmembrane region" description="Helical" evidence="7">
    <location>
        <begin position="48"/>
        <end position="65"/>
    </location>
</feature>
<evidence type="ECO:0000256" key="6">
    <source>
        <dbReference type="ARBA" id="ARBA00023136"/>
    </source>
</evidence>
<name>A0AAW5MYG3_9ESCH</name>
<dbReference type="GO" id="GO:0046942">
    <property type="term" value="P:carboxylic acid transport"/>
    <property type="evidence" value="ECO:0007669"/>
    <property type="project" value="UniProtKB-ARBA"/>
</dbReference>
<evidence type="ECO:0000256" key="3">
    <source>
        <dbReference type="ARBA" id="ARBA00022692"/>
    </source>
</evidence>
<feature type="transmembrane region" description="Helical" evidence="7">
    <location>
        <begin position="6"/>
        <end position="27"/>
    </location>
</feature>
<dbReference type="AlphaFoldDB" id="A0AAW5MYG3"/>
<dbReference type="InterPro" id="IPR018107">
    <property type="entry name" value="Na-dicarboxylate_symporter_CS"/>
</dbReference>
<proteinExistence type="predicted"/>
<evidence type="ECO:0000313" key="8">
    <source>
        <dbReference type="EMBL" id="MCR6679101.1"/>
    </source>
</evidence>
<comment type="caution">
    <text evidence="8">The sequence shown here is derived from an EMBL/GenBank/DDBJ whole genome shotgun (WGS) entry which is preliminary data.</text>
</comment>
<reference evidence="8" key="1">
    <citation type="submission" date="2022-07" db="EMBL/GenBank/DDBJ databases">
        <title>Diversity of ethanolamine utilization by human commensal Escherichia coli.</title>
        <authorList>
            <person name="Jubelin G."/>
        </authorList>
    </citation>
    <scope>NUCLEOTIDE SEQUENCE</scope>
    <source>
        <strain evidence="8">S1</strain>
    </source>
</reference>
<gene>
    <name evidence="8" type="ORF">NVV43_26835</name>
</gene>
<sequence length="66" mass="7133">MPKRPFYTNLYFQVLVAIALGVIFGVVSPDKAAAMRPLGDGFIKLVRMLIAPIVFTTVVVGIAHMG</sequence>
<evidence type="ECO:0000256" key="5">
    <source>
        <dbReference type="ARBA" id="ARBA00022989"/>
    </source>
</evidence>
<dbReference type="EMBL" id="JANPXH010000820">
    <property type="protein sequence ID" value="MCR6679101.1"/>
    <property type="molecule type" value="Genomic_DNA"/>
</dbReference>
<dbReference type="InterPro" id="IPR001991">
    <property type="entry name" value="Na-dicarboxylate_symporter"/>
</dbReference>
<dbReference type="GO" id="GO:0016020">
    <property type="term" value="C:membrane"/>
    <property type="evidence" value="ECO:0007669"/>
    <property type="project" value="UniProtKB-SubCell"/>
</dbReference>
<dbReference type="GO" id="GO:0015293">
    <property type="term" value="F:symporter activity"/>
    <property type="evidence" value="ECO:0007669"/>
    <property type="project" value="UniProtKB-KW"/>
</dbReference>
<dbReference type="Pfam" id="PF00375">
    <property type="entry name" value="SDF"/>
    <property type="match status" value="1"/>
</dbReference>
<dbReference type="PROSITE" id="PS00713">
    <property type="entry name" value="NA_DICARBOXYL_SYMP_1"/>
    <property type="match status" value="1"/>
</dbReference>
<accession>A0AAW5MYG3</accession>
<organism evidence="8 9">
    <name type="scientific">Escherichia marmotae</name>
    <dbReference type="NCBI Taxonomy" id="1499973"/>
    <lineage>
        <taxon>Bacteria</taxon>
        <taxon>Pseudomonadati</taxon>
        <taxon>Pseudomonadota</taxon>
        <taxon>Gammaproteobacteria</taxon>
        <taxon>Enterobacterales</taxon>
        <taxon>Enterobacteriaceae</taxon>
        <taxon>Escherichia</taxon>
    </lineage>
</organism>
<keyword evidence="6 7" id="KW-0472">Membrane</keyword>
<comment type="subcellular location">
    <subcellularLocation>
        <location evidence="1">Membrane</location>
        <topology evidence="1">Multi-pass membrane protein</topology>
    </subcellularLocation>
</comment>
<keyword evidence="5 7" id="KW-1133">Transmembrane helix</keyword>
<keyword evidence="4" id="KW-0769">Symport</keyword>
<feature type="non-terminal residue" evidence="8">
    <location>
        <position position="66"/>
    </location>
</feature>
<protein>
    <submittedName>
        <fullName evidence="8">Cation:dicarboxylase symporter family transporter</fullName>
    </submittedName>
</protein>
<dbReference type="InterPro" id="IPR036458">
    <property type="entry name" value="Na:dicarbo_symporter_sf"/>
</dbReference>
<dbReference type="SUPFAM" id="SSF118215">
    <property type="entry name" value="Proton glutamate symport protein"/>
    <property type="match status" value="1"/>
</dbReference>
<dbReference type="Proteomes" id="UP001206878">
    <property type="component" value="Unassembled WGS sequence"/>
</dbReference>
<evidence type="ECO:0000256" key="1">
    <source>
        <dbReference type="ARBA" id="ARBA00004141"/>
    </source>
</evidence>
<evidence type="ECO:0000313" key="9">
    <source>
        <dbReference type="Proteomes" id="UP001206878"/>
    </source>
</evidence>
<keyword evidence="3 7" id="KW-0812">Transmembrane</keyword>
<evidence type="ECO:0000256" key="2">
    <source>
        <dbReference type="ARBA" id="ARBA00022448"/>
    </source>
</evidence>
<evidence type="ECO:0000256" key="4">
    <source>
        <dbReference type="ARBA" id="ARBA00022847"/>
    </source>
</evidence>